<dbReference type="PIRSF" id="PIRSF000194">
    <property type="entry name" value="DHFR"/>
    <property type="match status" value="1"/>
</dbReference>
<dbReference type="PRINTS" id="PR00070">
    <property type="entry name" value="DHFR"/>
</dbReference>
<dbReference type="GO" id="GO:0046654">
    <property type="term" value="P:tetrahydrofolate biosynthetic process"/>
    <property type="evidence" value="ECO:0007669"/>
    <property type="project" value="UniProtKB-UniPathway"/>
</dbReference>
<keyword evidence="4 8" id="KW-0554">One-carbon metabolism</keyword>
<gene>
    <name evidence="11" type="ORF">HNQ50_001242</name>
</gene>
<dbReference type="GO" id="GO:0004146">
    <property type="term" value="F:dihydrofolate reductase activity"/>
    <property type="evidence" value="ECO:0007669"/>
    <property type="project" value="UniProtKB-EC"/>
</dbReference>
<comment type="similarity">
    <text evidence="2 8 9">Belongs to the dihydrofolate reductase family.</text>
</comment>
<evidence type="ECO:0000256" key="1">
    <source>
        <dbReference type="ARBA" id="ARBA00004903"/>
    </source>
</evidence>
<evidence type="ECO:0000313" key="11">
    <source>
        <dbReference type="EMBL" id="MBB5190520.1"/>
    </source>
</evidence>
<evidence type="ECO:0000313" key="12">
    <source>
        <dbReference type="Proteomes" id="UP000543030"/>
    </source>
</evidence>
<dbReference type="Gene3D" id="3.40.430.10">
    <property type="entry name" value="Dihydrofolate Reductase, subunit A"/>
    <property type="match status" value="1"/>
</dbReference>
<feature type="domain" description="DHFR" evidence="10">
    <location>
        <begin position="6"/>
        <end position="163"/>
    </location>
</feature>
<proteinExistence type="inferred from homology"/>
<evidence type="ECO:0000256" key="4">
    <source>
        <dbReference type="ARBA" id="ARBA00022563"/>
    </source>
</evidence>
<dbReference type="GO" id="GO:0006730">
    <property type="term" value="P:one-carbon metabolic process"/>
    <property type="evidence" value="ECO:0007669"/>
    <property type="project" value="UniProtKB-KW"/>
</dbReference>
<evidence type="ECO:0000256" key="3">
    <source>
        <dbReference type="ARBA" id="ARBA00012856"/>
    </source>
</evidence>
<evidence type="ECO:0000256" key="2">
    <source>
        <dbReference type="ARBA" id="ARBA00009539"/>
    </source>
</evidence>
<organism evidence="11 12">
    <name type="scientific">Silvimonas terrae</name>
    <dbReference type="NCBI Taxonomy" id="300266"/>
    <lineage>
        <taxon>Bacteria</taxon>
        <taxon>Pseudomonadati</taxon>
        <taxon>Pseudomonadota</taxon>
        <taxon>Betaproteobacteria</taxon>
        <taxon>Neisseriales</taxon>
        <taxon>Chitinibacteraceae</taxon>
        <taxon>Silvimonas</taxon>
    </lineage>
</organism>
<dbReference type="GO" id="GO:0046452">
    <property type="term" value="P:dihydrofolate metabolic process"/>
    <property type="evidence" value="ECO:0007669"/>
    <property type="project" value="TreeGrafter"/>
</dbReference>
<accession>A0A840RDS7</accession>
<evidence type="ECO:0000256" key="6">
    <source>
        <dbReference type="ARBA" id="ARBA00023002"/>
    </source>
</evidence>
<dbReference type="PANTHER" id="PTHR48069">
    <property type="entry name" value="DIHYDROFOLATE REDUCTASE"/>
    <property type="match status" value="1"/>
</dbReference>
<dbReference type="EMBL" id="JACHHN010000002">
    <property type="protein sequence ID" value="MBB5190520.1"/>
    <property type="molecule type" value="Genomic_DNA"/>
</dbReference>
<name>A0A840RDS7_9NEIS</name>
<comment type="function">
    <text evidence="7 8">Key enzyme in folate metabolism. Catalyzes an essential reaction for de novo glycine and purine synthesis, and for DNA precursor synthesis.</text>
</comment>
<protein>
    <recommendedName>
        <fullName evidence="3 8">Dihydrofolate reductase</fullName>
        <ecNumber evidence="3 8">1.5.1.3</ecNumber>
    </recommendedName>
</protein>
<dbReference type="PANTHER" id="PTHR48069:SF3">
    <property type="entry name" value="DIHYDROFOLATE REDUCTASE"/>
    <property type="match status" value="1"/>
</dbReference>
<dbReference type="InterPro" id="IPR001796">
    <property type="entry name" value="DHFR_dom"/>
</dbReference>
<evidence type="ECO:0000259" key="10">
    <source>
        <dbReference type="PROSITE" id="PS51330"/>
    </source>
</evidence>
<dbReference type="AlphaFoldDB" id="A0A840RDS7"/>
<dbReference type="InterPro" id="IPR017925">
    <property type="entry name" value="DHFR_CS"/>
</dbReference>
<evidence type="ECO:0000256" key="9">
    <source>
        <dbReference type="RuleBase" id="RU004474"/>
    </source>
</evidence>
<dbReference type="InterPro" id="IPR012259">
    <property type="entry name" value="DHFR"/>
</dbReference>
<keyword evidence="5 8" id="KW-0521">NADP</keyword>
<comment type="catalytic activity">
    <reaction evidence="8">
        <text>(6S)-5,6,7,8-tetrahydrofolate + NADP(+) = 7,8-dihydrofolate + NADPH + H(+)</text>
        <dbReference type="Rhea" id="RHEA:15009"/>
        <dbReference type="ChEBI" id="CHEBI:15378"/>
        <dbReference type="ChEBI" id="CHEBI:57451"/>
        <dbReference type="ChEBI" id="CHEBI:57453"/>
        <dbReference type="ChEBI" id="CHEBI:57783"/>
        <dbReference type="ChEBI" id="CHEBI:58349"/>
        <dbReference type="EC" id="1.5.1.3"/>
    </reaction>
</comment>
<dbReference type="SUPFAM" id="SSF53597">
    <property type="entry name" value="Dihydrofolate reductase-like"/>
    <property type="match status" value="1"/>
</dbReference>
<dbReference type="RefSeq" id="WP_184098625.1">
    <property type="nucleotide sequence ID" value="NZ_JACHHN010000002.1"/>
</dbReference>
<dbReference type="FunFam" id="3.40.430.10:FF:000001">
    <property type="entry name" value="Dihydrofolate reductase"/>
    <property type="match status" value="1"/>
</dbReference>
<sequence>MSPRPEVVLIAAMGSNGVIGIENRLPWRLPEDLKRFKARTLGQPILMGRKTWDSLGRPLPGRRNLVITRQTDWQAAGAEAYPSIEAAVAACADAARVFVIGGGEIYRQSLTVADALYLTEVELAPEGDAYFPEFDRTEWQETAREAAVDEASGARFAWVDYHRKR</sequence>
<dbReference type="PROSITE" id="PS51330">
    <property type="entry name" value="DHFR_2"/>
    <property type="match status" value="1"/>
</dbReference>
<dbReference type="GO" id="GO:0070401">
    <property type="term" value="F:NADP+ binding"/>
    <property type="evidence" value="ECO:0007669"/>
    <property type="project" value="UniProtKB-ARBA"/>
</dbReference>
<reference evidence="11 12" key="1">
    <citation type="submission" date="2020-08" db="EMBL/GenBank/DDBJ databases">
        <title>Genomic Encyclopedia of Type Strains, Phase IV (KMG-IV): sequencing the most valuable type-strain genomes for metagenomic binning, comparative biology and taxonomic classification.</title>
        <authorList>
            <person name="Goeker M."/>
        </authorList>
    </citation>
    <scope>NUCLEOTIDE SEQUENCE [LARGE SCALE GENOMIC DNA]</scope>
    <source>
        <strain evidence="11 12">DSM 18233</strain>
    </source>
</reference>
<dbReference type="GO" id="GO:0046655">
    <property type="term" value="P:folic acid metabolic process"/>
    <property type="evidence" value="ECO:0007669"/>
    <property type="project" value="TreeGrafter"/>
</dbReference>
<keyword evidence="6 8" id="KW-0560">Oxidoreductase</keyword>
<dbReference type="PROSITE" id="PS00075">
    <property type="entry name" value="DHFR_1"/>
    <property type="match status" value="1"/>
</dbReference>
<dbReference type="EC" id="1.5.1.3" evidence="3 8"/>
<dbReference type="CDD" id="cd00209">
    <property type="entry name" value="DHFR"/>
    <property type="match status" value="1"/>
</dbReference>
<comment type="caution">
    <text evidence="11">The sequence shown here is derived from an EMBL/GenBank/DDBJ whole genome shotgun (WGS) entry which is preliminary data.</text>
</comment>
<dbReference type="GO" id="GO:0005829">
    <property type="term" value="C:cytosol"/>
    <property type="evidence" value="ECO:0007669"/>
    <property type="project" value="TreeGrafter"/>
</dbReference>
<evidence type="ECO:0000256" key="5">
    <source>
        <dbReference type="ARBA" id="ARBA00022857"/>
    </source>
</evidence>
<dbReference type="Pfam" id="PF00186">
    <property type="entry name" value="DHFR_1"/>
    <property type="match status" value="1"/>
</dbReference>
<dbReference type="UniPathway" id="UPA00077">
    <property type="reaction ID" value="UER00158"/>
</dbReference>
<evidence type="ECO:0000256" key="8">
    <source>
        <dbReference type="PIRNR" id="PIRNR000194"/>
    </source>
</evidence>
<comment type="pathway">
    <text evidence="1 8">Cofactor biosynthesis; tetrahydrofolate biosynthesis; 5,6,7,8-tetrahydrofolate from 7,8-dihydrofolate: step 1/1.</text>
</comment>
<evidence type="ECO:0000256" key="7">
    <source>
        <dbReference type="ARBA" id="ARBA00025067"/>
    </source>
</evidence>
<dbReference type="Proteomes" id="UP000543030">
    <property type="component" value="Unassembled WGS sequence"/>
</dbReference>
<keyword evidence="12" id="KW-1185">Reference proteome</keyword>
<dbReference type="InterPro" id="IPR024072">
    <property type="entry name" value="DHFR-like_dom_sf"/>
</dbReference>